<organism evidence="2 3">
    <name type="scientific">Planctomicrobium piriforme</name>
    <dbReference type="NCBI Taxonomy" id="1576369"/>
    <lineage>
        <taxon>Bacteria</taxon>
        <taxon>Pseudomonadati</taxon>
        <taxon>Planctomycetota</taxon>
        <taxon>Planctomycetia</taxon>
        <taxon>Planctomycetales</taxon>
        <taxon>Planctomycetaceae</taxon>
        <taxon>Planctomicrobium</taxon>
    </lineage>
</organism>
<dbReference type="RefSeq" id="WP_092049809.1">
    <property type="nucleotide sequence ID" value="NZ_FOQD01000007.1"/>
</dbReference>
<evidence type="ECO:0000259" key="1">
    <source>
        <dbReference type="SMART" id="SM00871"/>
    </source>
</evidence>
<proteinExistence type="predicted"/>
<dbReference type="InterPro" id="IPR010499">
    <property type="entry name" value="AraC_E-bd"/>
</dbReference>
<dbReference type="SUPFAM" id="SSF55136">
    <property type="entry name" value="Probable bacterial effector-binding domain"/>
    <property type="match status" value="1"/>
</dbReference>
<accession>A0A1I3GKU1</accession>
<evidence type="ECO:0000313" key="3">
    <source>
        <dbReference type="Proteomes" id="UP000199518"/>
    </source>
</evidence>
<dbReference type="InterPro" id="IPR011256">
    <property type="entry name" value="Reg_factor_effector_dom_sf"/>
</dbReference>
<dbReference type="AlphaFoldDB" id="A0A1I3GKU1"/>
<protein>
    <submittedName>
        <fullName evidence="2">AraC family transcriptional regulator</fullName>
    </submittedName>
</protein>
<dbReference type="InterPro" id="IPR053182">
    <property type="entry name" value="YobU-like_regulator"/>
</dbReference>
<feature type="domain" description="AraC effector-binding" evidence="1">
    <location>
        <begin position="9"/>
        <end position="157"/>
    </location>
</feature>
<dbReference type="PANTHER" id="PTHR36444">
    <property type="entry name" value="TRANSCRIPTIONAL REGULATOR PROTEIN YOBU-RELATED"/>
    <property type="match status" value="1"/>
</dbReference>
<dbReference type="Gene3D" id="3.20.80.10">
    <property type="entry name" value="Regulatory factor, effector binding domain"/>
    <property type="match status" value="1"/>
</dbReference>
<evidence type="ECO:0000313" key="2">
    <source>
        <dbReference type="EMBL" id="SFI24074.1"/>
    </source>
</evidence>
<name>A0A1I3GKU1_9PLAN</name>
<dbReference type="InterPro" id="IPR029442">
    <property type="entry name" value="GyrI-like"/>
</dbReference>
<dbReference type="EMBL" id="FOQD01000007">
    <property type="protein sequence ID" value="SFI24074.1"/>
    <property type="molecule type" value="Genomic_DNA"/>
</dbReference>
<keyword evidence="3" id="KW-1185">Reference proteome</keyword>
<reference evidence="3" key="1">
    <citation type="submission" date="2016-10" db="EMBL/GenBank/DDBJ databases">
        <authorList>
            <person name="Varghese N."/>
            <person name="Submissions S."/>
        </authorList>
    </citation>
    <scope>NUCLEOTIDE SEQUENCE [LARGE SCALE GENOMIC DNA]</scope>
    <source>
        <strain evidence="3">DSM 26348</strain>
    </source>
</reference>
<dbReference type="Pfam" id="PF06445">
    <property type="entry name" value="GyrI-like"/>
    <property type="match status" value="1"/>
</dbReference>
<dbReference type="SMART" id="SM00871">
    <property type="entry name" value="AraC_E_bind"/>
    <property type="match status" value="1"/>
</dbReference>
<dbReference type="OrthoDB" id="9806208at2"/>
<dbReference type="STRING" id="1576369.SAMN05421753_10737"/>
<gene>
    <name evidence="2" type="ORF">SAMN05421753_10737</name>
</gene>
<dbReference type="PANTHER" id="PTHR36444:SF3">
    <property type="entry name" value="TRANSCRIPTIONAL ACTIVATOR, PUTATIVE-RELATED"/>
    <property type="match status" value="1"/>
</dbReference>
<dbReference type="Proteomes" id="UP000199518">
    <property type="component" value="Unassembled WGS sequence"/>
</dbReference>
<sequence length="160" mass="17541">MSAASSVIQPSRYEDSPELLVAGVNRTYTMENRGGIPQQWDEFAPRLGTIPGQVGRNAYGVCWNFTPDFGFDYLTGIEIYGNELPPDFTTVSLPAGRYAVFTHDGPISTFPKTISAIWSDWAPTVTDIAHGSPCFERYTAEFDPATGRGTEVWVPLISPA</sequence>